<feature type="transmembrane region" description="Helical" evidence="1">
    <location>
        <begin position="117"/>
        <end position="140"/>
    </location>
</feature>
<dbReference type="EMBL" id="FSRA01000002">
    <property type="protein sequence ID" value="SIO46034.1"/>
    <property type="molecule type" value="Genomic_DNA"/>
</dbReference>
<sequence>MTEEAKDIISIQATAATTTDKSWLDWQQKEKQETVKRLEDTAKFLSGISSLSLSILLGVNREALKHFSNSTGLKIALCCWLLSVVFTLIVVFPFRYKYASNSADAIRALYQRISQTKFLLLVLGTLLYLAGLSMMVYFYLYRQAPAV</sequence>
<gene>
    <name evidence="2" type="ORF">SAMN04488055_4226</name>
</gene>
<feature type="transmembrane region" description="Helical" evidence="1">
    <location>
        <begin position="71"/>
        <end position="96"/>
    </location>
</feature>
<proteinExistence type="predicted"/>
<keyword evidence="1" id="KW-0812">Transmembrane</keyword>
<evidence type="ECO:0000313" key="3">
    <source>
        <dbReference type="Proteomes" id="UP000185003"/>
    </source>
</evidence>
<dbReference type="RefSeq" id="WP_143197543.1">
    <property type="nucleotide sequence ID" value="NZ_FSRA01000002.1"/>
</dbReference>
<dbReference type="Proteomes" id="UP000185003">
    <property type="component" value="Unassembled WGS sequence"/>
</dbReference>
<keyword evidence="1" id="KW-1133">Transmembrane helix</keyword>
<name>A0A1N6JNR1_9BACT</name>
<reference evidence="2 3" key="1">
    <citation type="submission" date="2016-11" db="EMBL/GenBank/DDBJ databases">
        <authorList>
            <person name="Jaros S."/>
            <person name="Januszkiewicz K."/>
            <person name="Wedrychowicz H."/>
        </authorList>
    </citation>
    <scope>NUCLEOTIDE SEQUENCE [LARGE SCALE GENOMIC DNA]</scope>
    <source>
        <strain evidence="2 3">DSM 24787</strain>
    </source>
</reference>
<evidence type="ECO:0000313" key="2">
    <source>
        <dbReference type="EMBL" id="SIO46034.1"/>
    </source>
</evidence>
<protein>
    <submittedName>
        <fullName evidence="2">Uncharacterized protein</fullName>
    </submittedName>
</protein>
<evidence type="ECO:0000256" key="1">
    <source>
        <dbReference type="SAM" id="Phobius"/>
    </source>
</evidence>
<keyword evidence="1" id="KW-0472">Membrane</keyword>
<organism evidence="2 3">
    <name type="scientific">Chitinophaga niabensis</name>
    <dbReference type="NCBI Taxonomy" id="536979"/>
    <lineage>
        <taxon>Bacteria</taxon>
        <taxon>Pseudomonadati</taxon>
        <taxon>Bacteroidota</taxon>
        <taxon>Chitinophagia</taxon>
        <taxon>Chitinophagales</taxon>
        <taxon>Chitinophagaceae</taxon>
        <taxon>Chitinophaga</taxon>
    </lineage>
</organism>
<keyword evidence="3" id="KW-1185">Reference proteome</keyword>
<dbReference type="OrthoDB" id="9895101at2"/>
<dbReference type="AlphaFoldDB" id="A0A1N6JNR1"/>
<accession>A0A1N6JNR1</accession>